<organism evidence="5 6">
    <name type="scientific">Mobiluncus mulieris</name>
    <dbReference type="NCBI Taxonomy" id="2052"/>
    <lineage>
        <taxon>Bacteria</taxon>
        <taxon>Bacillati</taxon>
        <taxon>Actinomycetota</taxon>
        <taxon>Actinomycetes</taxon>
        <taxon>Actinomycetales</taxon>
        <taxon>Actinomycetaceae</taxon>
        <taxon>Mobiluncus</taxon>
    </lineage>
</organism>
<dbReference type="NCBIfam" id="NF038214">
    <property type="entry name" value="IS21_help_AAA"/>
    <property type="match status" value="1"/>
</dbReference>
<evidence type="ECO:0000256" key="2">
    <source>
        <dbReference type="ARBA" id="ARBA00022741"/>
    </source>
</evidence>
<dbReference type="InterPro" id="IPR047661">
    <property type="entry name" value="IstB"/>
</dbReference>
<reference evidence="5 6" key="1">
    <citation type="submission" date="2020-04" db="EMBL/GenBank/DDBJ databases">
        <title>Antimicrobial susceptibility and clonality of vaginal-derived multi-drug resistant Mobiluncus isolates in China.</title>
        <authorList>
            <person name="Zhang X."/>
        </authorList>
    </citation>
    <scope>NUCLEOTIDE SEQUENCE [LARGE SCALE GENOMIC DNA]</scope>
    <source>
        <strain evidence="5 6">13</strain>
    </source>
</reference>
<dbReference type="GO" id="GO:0005524">
    <property type="term" value="F:ATP binding"/>
    <property type="evidence" value="ECO:0007669"/>
    <property type="project" value="UniProtKB-KW"/>
</dbReference>
<dbReference type="Pfam" id="PF01695">
    <property type="entry name" value="IstB_IS21"/>
    <property type="match status" value="1"/>
</dbReference>
<dbReference type="EMBL" id="JABCUR010000015">
    <property type="protein sequence ID" value="NMW66030.1"/>
    <property type="molecule type" value="Genomic_DNA"/>
</dbReference>
<dbReference type="PANTHER" id="PTHR30050:SF4">
    <property type="entry name" value="ATP-BINDING PROTEIN RV3427C IN INSERTION SEQUENCE-RELATED"/>
    <property type="match status" value="1"/>
</dbReference>
<dbReference type="AlphaFoldDB" id="A0A7Y0U353"/>
<keyword evidence="3 5" id="KW-0067">ATP-binding</keyword>
<dbReference type="InterPro" id="IPR028350">
    <property type="entry name" value="DNAC/IstB-like"/>
</dbReference>
<evidence type="ECO:0000313" key="6">
    <source>
        <dbReference type="Proteomes" id="UP000578252"/>
    </source>
</evidence>
<dbReference type="Proteomes" id="UP000578252">
    <property type="component" value="Unassembled WGS sequence"/>
</dbReference>
<name>A0A7Y0U353_9ACTO</name>
<comment type="similarity">
    <text evidence="1">Belongs to the IS21/IS1162 putative ATP-binding protein family.</text>
</comment>
<evidence type="ECO:0000256" key="3">
    <source>
        <dbReference type="ARBA" id="ARBA00022840"/>
    </source>
</evidence>
<dbReference type="SUPFAM" id="SSF52540">
    <property type="entry name" value="P-loop containing nucleoside triphosphate hydrolases"/>
    <property type="match status" value="1"/>
</dbReference>
<proteinExistence type="inferred from homology"/>
<sequence length="249" mass="28215">MKNTSPKTVASNEDIMSLLPGIPLTRQVLANALETADDTQRRFLYDLLVRERESRAHSRRTRLTRAARFPSRKTFTGYDWSAITWPPDWGRKNLETLDFINQHEDLVLYGDVGCGKTHLAIALGYAACQNNITVKFYTATSLIGILRLAQENHWLEKELTNLGKTGLIIIDELGYLPIDQQGARLLYQVIANAYENQSIIYTSNLEFSRWGTALGDTQMAAAIIDRTVHHGRILRFTGTSYRVTHATMK</sequence>
<dbReference type="CDD" id="cd00009">
    <property type="entry name" value="AAA"/>
    <property type="match status" value="1"/>
</dbReference>
<evidence type="ECO:0000313" key="5">
    <source>
        <dbReference type="EMBL" id="NMW66030.1"/>
    </source>
</evidence>
<keyword evidence="2" id="KW-0547">Nucleotide-binding</keyword>
<dbReference type="PIRSF" id="PIRSF003073">
    <property type="entry name" value="DNAC_TnpB_IstB"/>
    <property type="match status" value="1"/>
</dbReference>
<comment type="caution">
    <text evidence="5">The sequence shown here is derived from an EMBL/GenBank/DDBJ whole genome shotgun (WGS) entry which is preliminary data.</text>
</comment>
<dbReference type="Gene3D" id="3.40.50.300">
    <property type="entry name" value="P-loop containing nucleotide triphosphate hydrolases"/>
    <property type="match status" value="1"/>
</dbReference>
<evidence type="ECO:0000259" key="4">
    <source>
        <dbReference type="SMART" id="SM00382"/>
    </source>
</evidence>
<dbReference type="GO" id="GO:0006260">
    <property type="term" value="P:DNA replication"/>
    <property type="evidence" value="ECO:0007669"/>
    <property type="project" value="TreeGrafter"/>
</dbReference>
<accession>A0A7Y0U353</accession>
<dbReference type="InterPro" id="IPR027417">
    <property type="entry name" value="P-loop_NTPase"/>
</dbReference>
<dbReference type="PANTHER" id="PTHR30050">
    <property type="entry name" value="CHROMOSOMAL REPLICATION INITIATOR PROTEIN DNAA"/>
    <property type="match status" value="1"/>
</dbReference>
<dbReference type="InterPro" id="IPR003593">
    <property type="entry name" value="AAA+_ATPase"/>
</dbReference>
<dbReference type="SMART" id="SM00382">
    <property type="entry name" value="AAA"/>
    <property type="match status" value="1"/>
</dbReference>
<protein>
    <submittedName>
        <fullName evidence="5">ATP-binding protein</fullName>
    </submittedName>
</protein>
<dbReference type="InterPro" id="IPR002611">
    <property type="entry name" value="IstB_ATP-bd"/>
</dbReference>
<evidence type="ECO:0000256" key="1">
    <source>
        <dbReference type="ARBA" id="ARBA00008059"/>
    </source>
</evidence>
<gene>
    <name evidence="5" type="ORF">HHJ78_11100</name>
</gene>
<feature type="domain" description="AAA+ ATPase" evidence="4">
    <location>
        <begin position="102"/>
        <end position="234"/>
    </location>
</feature>
<dbReference type="RefSeq" id="WP_249290564.1">
    <property type="nucleotide sequence ID" value="NZ_JABCUR010000015.1"/>
</dbReference>